<gene>
    <name evidence="1" type="ORF">ARTSIC4J27_3154</name>
</gene>
<proteinExistence type="predicted"/>
<protein>
    <submittedName>
        <fullName evidence="1">Putative membrane protein</fullName>
    </submittedName>
</protein>
<dbReference type="AlphaFoldDB" id="A0A024H5X9"/>
<name>A0A024H5X9_9MICC</name>
<keyword evidence="2" id="KW-1185">Reference proteome</keyword>
<evidence type="ECO:0000313" key="2">
    <source>
        <dbReference type="Proteomes" id="UP000035722"/>
    </source>
</evidence>
<dbReference type="Proteomes" id="UP000035722">
    <property type="component" value="Unassembled WGS sequence"/>
</dbReference>
<organism evidence="1 2">
    <name type="scientific">Pseudarthrobacter siccitolerans</name>
    <dbReference type="NCBI Taxonomy" id="861266"/>
    <lineage>
        <taxon>Bacteria</taxon>
        <taxon>Bacillati</taxon>
        <taxon>Actinomycetota</taxon>
        <taxon>Actinomycetes</taxon>
        <taxon>Micrococcales</taxon>
        <taxon>Micrococcaceae</taxon>
        <taxon>Pseudarthrobacter</taxon>
    </lineage>
</organism>
<comment type="caution">
    <text evidence="1">The sequence shown here is derived from an EMBL/GenBank/DDBJ whole genome shotgun (WGS) entry which is preliminary data.</text>
</comment>
<sequence>MIAVAFLAVYAVVLAIIFLRPRIAELTRAARPKVTKQNSQ</sequence>
<reference evidence="2" key="1">
    <citation type="journal article" date="2014" name="Genome Announc.">
        <title>Genome Sequence of Arthrobacter siccitolerans 4J27, a Xeroprotectant-Producing Desiccation-Tolerant Microorganism.</title>
        <authorList>
            <person name="Manzanera M."/>
            <person name="Santa-Cruz-Calvo L."/>
            <person name="Vilchez J.I."/>
            <person name="Garcia-Fontana C."/>
            <person name="Silva-Castro G.A."/>
            <person name="Calvo C."/>
            <person name="Gonzalez-Lopez J."/>
        </authorList>
    </citation>
    <scope>NUCLEOTIDE SEQUENCE [LARGE SCALE GENOMIC DNA]</scope>
    <source>
        <strain evidence="2">4J27</strain>
    </source>
</reference>
<evidence type="ECO:0000313" key="1">
    <source>
        <dbReference type="EMBL" id="CCQ47174.1"/>
    </source>
</evidence>
<dbReference type="EMBL" id="CAQI01000048">
    <property type="protein sequence ID" value="CCQ47174.1"/>
    <property type="molecule type" value="Genomic_DNA"/>
</dbReference>
<accession>A0A024H5X9</accession>